<dbReference type="InterPro" id="IPR010215">
    <property type="entry name" value="Transcription_antiterm_RfaH"/>
</dbReference>
<keyword evidence="7" id="KW-1185">Reference proteome</keyword>
<proteinExistence type="inferred from homology"/>
<dbReference type="GO" id="GO:0003677">
    <property type="term" value="F:DNA binding"/>
    <property type="evidence" value="ECO:0007669"/>
    <property type="project" value="UniProtKB-UniRule"/>
</dbReference>
<comment type="similarity">
    <text evidence="4">Belongs to the RfaH family.</text>
</comment>
<sequence length="186" mass="21295">MPDATGKQWYLIQCKPRQDMRALEHLERQGYPCLLPTHQIERLQKGKLQQLSEPLFPGYLFIHLDRVDDNWMPIRSTRGVNQIVSFGGRPTPVPEAIVTKLQSPHTNVLPALIAGDRVVLNDTSLQQIEAIFLEKNSDGRVLLLLSLLQREVVVSVPLTQVQKIELRTYEPVSRLQLKKDQETTKK</sequence>
<dbReference type="GO" id="GO:0001073">
    <property type="term" value="F:transcription antitermination factor activity, DNA binding"/>
    <property type="evidence" value="ECO:0007669"/>
    <property type="project" value="UniProtKB-UniRule"/>
</dbReference>
<dbReference type="GO" id="GO:0006354">
    <property type="term" value="P:DNA-templated transcription elongation"/>
    <property type="evidence" value="ECO:0007669"/>
    <property type="project" value="InterPro"/>
</dbReference>
<keyword evidence="3 4" id="KW-0804">Transcription</keyword>
<dbReference type="STRING" id="1301098.PKB_1194"/>
<dbReference type="OrthoDB" id="9790639at2"/>
<name>A0A024HDA4_PSEKB</name>
<keyword evidence="1 4" id="KW-0889">Transcription antitermination</keyword>
<dbReference type="PANTHER" id="PTHR30265:SF7">
    <property type="entry name" value="TRANSCRIPTION ANTITERMINATION PROTEIN RFAH"/>
    <property type="match status" value="1"/>
</dbReference>
<dbReference type="PANTHER" id="PTHR30265">
    <property type="entry name" value="RHO-INTERACTING TRANSCRIPTION TERMINATION FACTOR NUSG"/>
    <property type="match status" value="1"/>
</dbReference>
<keyword evidence="4" id="KW-0238">DNA-binding</keyword>
<dbReference type="NCBIfam" id="NF006534">
    <property type="entry name" value="PRK09014.1"/>
    <property type="match status" value="1"/>
</dbReference>
<evidence type="ECO:0000256" key="2">
    <source>
        <dbReference type="ARBA" id="ARBA00023015"/>
    </source>
</evidence>
<evidence type="ECO:0000256" key="3">
    <source>
        <dbReference type="ARBA" id="ARBA00023163"/>
    </source>
</evidence>
<evidence type="ECO:0000256" key="4">
    <source>
        <dbReference type="HAMAP-Rule" id="MF_00951"/>
    </source>
</evidence>
<gene>
    <name evidence="4" type="primary">rfaH</name>
    <name evidence="6" type="ORF">PKB_1194</name>
</gene>
<dbReference type="HAMAP" id="MF_00951">
    <property type="entry name" value="RfaH"/>
    <property type="match status" value="1"/>
</dbReference>
<evidence type="ECO:0000313" key="6">
    <source>
        <dbReference type="EMBL" id="CDF82559.1"/>
    </source>
</evidence>
<evidence type="ECO:0000313" key="7">
    <source>
        <dbReference type="Proteomes" id="UP000025241"/>
    </source>
</evidence>
<dbReference type="NCBIfam" id="TIGR01955">
    <property type="entry name" value="RfaH"/>
    <property type="match status" value="1"/>
</dbReference>
<evidence type="ECO:0000256" key="1">
    <source>
        <dbReference type="ARBA" id="ARBA00022814"/>
    </source>
</evidence>
<dbReference type="Proteomes" id="UP000025241">
    <property type="component" value="Chromosome I"/>
</dbReference>
<feature type="domain" description="NusG-like N-terminal" evidence="5">
    <location>
        <begin position="6"/>
        <end position="105"/>
    </location>
</feature>
<organism evidence="6 7">
    <name type="scientific">Pseudomonas knackmussii (strain DSM 6978 / CCUG 54928 / LMG 23759 / B13)</name>
    <dbReference type="NCBI Taxonomy" id="1301098"/>
    <lineage>
        <taxon>Bacteria</taxon>
        <taxon>Pseudomonadati</taxon>
        <taxon>Pseudomonadota</taxon>
        <taxon>Gammaproteobacteria</taxon>
        <taxon>Pseudomonadales</taxon>
        <taxon>Pseudomonadaceae</taxon>
        <taxon>Pseudomonas</taxon>
    </lineage>
</organism>
<reference evidence="6 7" key="2">
    <citation type="submission" date="2014-05" db="EMBL/GenBank/DDBJ databases">
        <title>Genome sequence of the 3-chlorobenzoate degrading bacterium Pseudomonas knackmussii B13 shows multiple evidence for horizontal gene transfer.</title>
        <authorList>
            <person name="Miyazaki R."/>
            <person name="Bertelli C."/>
            <person name="Falquet L."/>
            <person name="Robinson-Rechavi M."/>
            <person name="Gharib W."/>
            <person name="Roy S."/>
            <person name="Van der Meer J.R."/>
        </authorList>
    </citation>
    <scope>NUCLEOTIDE SEQUENCE [LARGE SCALE GENOMIC DNA]</scope>
    <source>
        <strain evidence="6 7">B13</strain>
    </source>
</reference>
<protein>
    <recommendedName>
        <fullName evidence="4">Transcription antitermination protein RfaH</fullName>
    </recommendedName>
</protein>
<comment type="subunit">
    <text evidence="4">Interacts with both the nontemplate DNA and the RNA polymerase (RNAP).</text>
</comment>
<dbReference type="InterPro" id="IPR043425">
    <property type="entry name" value="NusG-like"/>
</dbReference>
<dbReference type="Pfam" id="PF02357">
    <property type="entry name" value="NusG"/>
    <property type="match status" value="1"/>
</dbReference>
<dbReference type="EMBL" id="HG322950">
    <property type="protein sequence ID" value="CDF82559.1"/>
    <property type="molecule type" value="Genomic_DNA"/>
</dbReference>
<dbReference type="AlphaFoldDB" id="A0A024HDA4"/>
<dbReference type="CDD" id="cd09892">
    <property type="entry name" value="NGN_SP_RfaH"/>
    <property type="match status" value="1"/>
</dbReference>
<accession>A0A024HDA4</accession>
<dbReference type="Gene3D" id="3.30.70.940">
    <property type="entry name" value="NusG, N-terminal domain"/>
    <property type="match status" value="1"/>
</dbReference>
<dbReference type="eggNOG" id="COG0250">
    <property type="taxonomic scope" value="Bacteria"/>
</dbReference>
<evidence type="ECO:0000259" key="5">
    <source>
        <dbReference type="SMART" id="SM00738"/>
    </source>
</evidence>
<dbReference type="SMART" id="SM00738">
    <property type="entry name" value="NGN"/>
    <property type="match status" value="1"/>
</dbReference>
<reference evidence="6 7" key="1">
    <citation type="submission" date="2013-03" db="EMBL/GenBank/DDBJ databases">
        <authorList>
            <person name="Linke B."/>
        </authorList>
    </citation>
    <scope>NUCLEOTIDE SEQUENCE [LARGE SCALE GENOMIC DNA]</scope>
    <source>
        <strain evidence="6 7">B13</strain>
    </source>
</reference>
<dbReference type="HOGENOM" id="CLU_067287_5_0_6"/>
<dbReference type="KEGG" id="pkc:PKB_1194"/>
<dbReference type="InterPro" id="IPR006645">
    <property type="entry name" value="NGN-like_dom"/>
</dbReference>
<dbReference type="SUPFAM" id="SSF82679">
    <property type="entry name" value="N-utilization substance G protein NusG, N-terminal domain"/>
    <property type="match status" value="1"/>
</dbReference>
<dbReference type="GO" id="GO:0005829">
    <property type="term" value="C:cytosol"/>
    <property type="evidence" value="ECO:0007669"/>
    <property type="project" value="TreeGrafter"/>
</dbReference>
<comment type="function">
    <text evidence="4">Enhances distal genes transcription elongation in a specialized subset of operons that encode extracytoplasmic components.</text>
</comment>
<dbReference type="InterPro" id="IPR036735">
    <property type="entry name" value="NGN_dom_sf"/>
</dbReference>
<keyword evidence="2 4" id="KW-0805">Transcription regulation</keyword>